<sequence>MLRGIILFLLMVYHEDVIIKSIPCKTLKENAMFLNGSRCREFEERKTKKKNYLECIKKMIKKNQFHDRCIINVKSGNGGDGICCFTTFSQKKNKKYASGGRGGKGGDIYLIGNKKIDNFLSVKLKSFYYAGNGGKGCNNNQNGECGKDEYIHIPINTIIYDEDKNFIDFIYINCQKVLVAKGGKGGKGNYSYRTKSLRIPFVCQYGEKTKEKKLFLKKIFFTDFGIIGYPNVGKSTLLNKITNANVKIANYSYTSKFPNFGIFKCEKGSTQEVGRTSGGPDDGTVEQVQSTQSDMSNRPDNEYDILEEEFRDEVVCEMGENENDSVSNNNGWGDNTGWDDNDGTLRTAEKSNYTVIDFPGIIKNLDKKESNISFKYLEHLKYSKILIYMFDINSNTIIETYENIKNVLVQYHSIFKTKKEVVVLNKIDIYNNKDKENINSLINYVRENINIDKIFCISALTGENVIEAINEMILYIDDENTVNEFIKTLPKPMDIEKIEDSDNFRPSEYEIHKYDEHIFIIKGKYIENQANIFNFSKCDSSKVFRKILDDLNINTKLKNVGARDGDKIIISNYSFDFILEY</sequence>
<evidence type="ECO:0000313" key="2">
    <source>
        <dbReference type="Proteomes" id="UP001056978"/>
    </source>
</evidence>
<proteinExistence type="predicted"/>
<evidence type="ECO:0000313" key="1">
    <source>
        <dbReference type="EMBL" id="KAI4835884.1"/>
    </source>
</evidence>
<protein>
    <submittedName>
        <fullName evidence="1">GTP-binding protein Obg1</fullName>
    </submittedName>
</protein>
<accession>A0ACB9Y541</accession>
<dbReference type="Proteomes" id="UP001056978">
    <property type="component" value="Chromosome 13"/>
</dbReference>
<keyword evidence="2" id="KW-1185">Reference proteome</keyword>
<gene>
    <name evidence="1" type="ORF">MKS88_005102</name>
</gene>
<name>A0ACB9Y541_PLABR</name>
<reference evidence="1" key="1">
    <citation type="submission" date="2022-06" db="EMBL/GenBank/DDBJ databases">
        <title>The First Complete Genome of the Simian Malaria Parasite Plasmodium brasilianum.</title>
        <authorList>
            <person name="Bajic M."/>
            <person name="Ravishankar S."/>
        </authorList>
    </citation>
    <scope>NUCLEOTIDE SEQUENCE</scope>
    <source>
        <strain evidence="1">Bolivian I</strain>
    </source>
</reference>
<dbReference type="EMBL" id="CM043781">
    <property type="protein sequence ID" value="KAI4835884.1"/>
    <property type="molecule type" value="Genomic_DNA"/>
</dbReference>
<comment type="caution">
    <text evidence="1">The sequence shown here is derived from an EMBL/GenBank/DDBJ whole genome shotgun (WGS) entry which is preliminary data.</text>
</comment>
<organism evidence="1 2">
    <name type="scientific">Plasmodium brasilianum</name>
    <dbReference type="NCBI Taxonomy" id="5824"/>
    <lineage>
        <taxon>Eukaryota</taxon>
        <taxon>Sar</taxon>
        <taxon>Alveolata</taxon>
        <taxon>Apicomplexa</taxon>
        <taxon>Aconoidasida</taxon>
        <taxon>Haemosporida</taxon>
        <taxon>Plasmodiidae</taxon>
        <taxon>Plasmodium</taxon>
        <taxon>Plasmodium (Plasmodium)</taxon>
    </lineage>
</organism>